<evidence type="ECO:0000313" key="2">
    <source>
        <dbReference type="Proteomes" id="UP001150581"/>
    </source>
</evidence>
<keyword evidence="1" id="KW-0808">Transferase</keyword>
<evidence type="ECO:0000313" key="1">
    <source>
        <dbReference type="EMBL" id="KAJ1889077.1"/>
    </source>
</evidence>
<organism evidence="1 2">
    <name type="scientific">Kickxella alabastrina</name>
    <dbReference type="NCBI Taxonomy" id="61397"/>
    <lineage>
        <taxon>Eukaryota</taxon>
        <taxon>Fungi</taxon>
        <taxon>Fungi incertae sedis</taxon>
        <taxon>Zoopagomycota</taxon>
        <taxon>Kickxellomycotina</taxon>
        <taxon>Kickxellomycetes</taxon>
        <taxon>Kickxellales</taxon>
        <taxon>Kickxellaceae</taxon>
        <taxon>Kickxella</taxon>
    </lineage>
</organism>
<reference evidence="1" key="1">
    <citation type="submission" date="2022-07" db="EMBL/GenBank/DDBJ databases">
        <title>Phylogenomic reconstructions and comparative analyses of Kickxellomycotina fungi.</title>
        <authorList>
            <person name="Reynolds N.K."/>
            <person name="Stajich J.E."/>
            <person name="Barry K."/>
            <person name="Grigoriev I.V."/>
            <person name="Crous P."/>
            <person name="Smith M.E."/>
        </authorList>
    </citation>
    <scope>NUCLEOTIDE SEQUENCE</scope>
    <source>
        <strain evidence="1">Benny 63K</strain>
    </source>
</reference>
<sequence>MLAYVTVGSTGFDQLIGVISTPAFLRALSSRGFRRLVVQYGSSSKSFNPPSRVPETLGLSIEHFDYTRWPQQYVDNADLIISHAGTGCILEALHAGKPTIVVPNHDLMDAHQAEIAEELAHGGRDPEWKKEFVRNLNIENSPATENFPPIALSTVDLNGRPSVRMVSPRGFLGDGFLKTSATDQQNTWTSDIMTLCTHAQSNKVQELLSTPDTQLVCWLPRAQAQIRCSGRAHLLFHPENPLYSTLTLDLEHRVWPSRQDNREDVAGDDIPPVVVDPEFVREQAFLHHSPGIQAWYSWPAPGRARALDDSLYPKDLERIKDSLVRDRCKETARRNYALVFIDIDHVDIVNLGQSTRRIYTRRSDNSWTTTNVNP</sequence>
<accession>A0ACC1I6X0</accession>
<proteinExistence type="predicted"/>
<dbReference type="Proteomes" id="UP001150581">
    <property type="component" value="Unassembled WGS sequence"/>
</dbReference>
<comment type="caution">
    <text evidence="1">The sequence shown here is derived from an EMBL/GenBank/DDBJ whole genome shotgun (WGS) entry which is preliminary data.</text>
</comment>
<dbReference type="EMBL" id="JANBPG010001614">
    <property type="protein sequence ID" value="KAJ1889077.1"/>
    <property type="molecule type" value="Genomic_DNA"/>
</dbReference>
<protein>
    <submittedName>
        <fullName evidence="1">N-acetylglucosaminyldiphosphodolichol N-acetylglucosaminyltransferase catalytic subunit alg13</fullName>
        <ecNumber evidence="1">2.4.1.141</ecNumber>
    </submittedName>
</protein>
<dbReference type="EC" id="2.4.1.141" evidence="1"/>
<keyword evidence="1" id="KW-0328">Glycosyltransferase</keyword>
<name>A0ACC1I6X0_9FUNG</name>
<keyword evidence="2" id="KW-1185">Reference proteome</keyword>
<gene>
    <name evidence="1" type="primary">ALG13_2</name>
    <name evidence="1" type="ORF">LPJ66_008228</name>
</gene>